<gene>
    <name evidence="2" type="ORF">FCM35_KLT18889</name>
</gene>
<accession>A0A833RAZ8</accession>
<dbReference type="AlphaFoldDB" id="A0A833RAZ8"/>
<evidence type="ECO:0000313" key="3">
    <source>
        <dbReference type="Proteomes" id="UP000623129"/>
    </source>
</evidence>
<comment type="caution">
    <text evidence="2">The sequence shown here is derived from an EMBL/GenBank/DDBJ whole genome shotgun (WGS) entry which is preliminary data.</text>
</comment>
<evidence type="ECO:0000256" key="1">
    <source>
        <dbReference type="SAM" id="MobiDB-lite"/>
    </source>
</evidence>
<feature type="compositionally biased region" description="Polar residues" evidence="1">
    <location>
        <begin position="240"/>
        <end position="253"/>
    </location>
</feature>
<feature type="region of interest" description="Disordered" evidence="1">
    <location>
        <begin position="240"/>
        <end position="279"/>
    </location>
</feature>
<name>A0A833RAZ8_9POAL</name>
<proteinExistence type="predicted"/>
<sequence>MREANSAPFGFSYFLFFPLPAHRLSLSFSFVFFRPLSLSFSLSSPRRSLVGLALSSVFQLTCSLLLSVSPFLLVFNMVPSSESGENSLGRPSHSSDSFVEPWFFCRPPSDSAADRTEMLVSCSRTEWAPWNCLSTARFDEELMGLQVPAYEEELEDTASSKLQPERPVAAAAIVSYPLTGTGTGTDCRQKRRVVDILAGLVPHSEVGENSPGMPSHFSDGISRDWFFSNLSDLETVCSSSEWGPRKCQSTAHPNNEPEPQLKPPRRISEAPSAHNLKPRHVSAVRRWPSGCGRVPPPSRSDHRVPLDVRQWVPGSSNFPPPKRRHVSAVRRYPPGCGRFPPAPPPTPSH</sequence>
<feature type="region of interest" description="Disordered" evidence="1">
    <location>
        <begin position="310"/>
        <end position="349"/>
    </location>
</feature>
<dbReference type="Proteomes" id="UP000623129">
    <property type="component" value="Unassembled WGS sequence"/>
</dbReference>
<evidence type="ECO:0000313" key="2">
    <source>
        <dbReference type="EMBL" id="KAF3336303.1"/>
    </source>
</evidence>
<keyword evidence="3" id="KW-1185">Reference proteome</keyword>
<feature type="compositionally biased region" description="Pro residues" evidence="1">
    <location>
        <begin position="340"/>
        <end position="349"/>
    </location>
</feature>
<dbReference type="EMBL" id="SWLB01000007">
    <property type="protein sequence ID" value="KAF3336303.1"/>
    <property type="molecule type" value="Genomic_DNA"/>
</dbReference>
<organism evidence="2 3">
    <name type="scientific">Carex littledalei</name>
    <dbReference type="NCBI Taxonomy" id="544730"/>
    <lineage>
        <taxon>Eukaryota</taxon>
        <taxon>Viridiplantae</taxon>
        <taxon>Streptophyta</taxon>
        <taxon>Embryophyta</taxon>
        <taxon>Tracheophyta</taxon>
        <taxon>Spermatophyta</taxon>
        <taxon>Magnoliopsida</taxon>
        <taxon>Liliopsida</taxon>
        <taxon>Poales</taxon>
        <taxon>Cyperaceae</taxon>
        <taxon>Cyperoideae</taxon>
        <taxon>Cariceae</taxon>
        <taxon>Carex</taxon>
        <taxon>Carex subgen. Euthyceras</taxon>
    </lineage>
</organism>
<reference evidence="2" key="1">
    <citation type="submission" date="2020-01" db="EMBL/GenBank/DDBJ databases">
        <title>Genome sequence of Kobresia littledalei, the first chromosome-level genome in the family Cyperaceae.</title>
        <authorList>
            <person name="Qu G."/>
        </authorList>
    </citation>
    <scope>NUCLEOTIDE SEQUENCE</scope>
    <source>
        <strain evidence="2">C.B.Clarke</strain>
        <tissue evidence="2">Leaf</tissue>
    </source>
</reference>
<protein>
    <submittedName>
        <fullName evidence="2">Uncharacterized protein</fullName>
    </submittedName>
</protein>